<dbReference type="Pfam" id="PF08327">
    <property type="entry name" value="AHSA1"/>
    <property type="match status" value="1"/>
</dbReference>
<accession>A0ABU0EYY9</accession>
<dbReference type="CDD" id="cd08895">
    <property type="entry name" value="SRPBCC_CalC_Aha1-like_2"/>
    <property type="match status" value="1"/>
</dbReference>
<comment type="caution">
    <text evidence="3">The sequence shown here is derived from an EMBL/GenBank/DDBJ whole genome shotgun (WGS) entry which is preliminary data.</text>
</comment>
<evidence type="ECO:0000313" key="3">
    <source>
        <dbReference type="EMBL" id="MDQ0380363.1"/>
    </source>
</evidence>
<dbReference type="SUPFAM" id="SSF55961">
    <property type="entry name" value="Bet v1-like"/>
    <property type="match status" value="1"/>
</dbReference>
<organism evidence="3 4">
    <name type="scientific">Amycolatopsis thermophila</name>
    <dbReference type="NCBI Taxonomy" id="206084"/>
    <lineage>
        <taxon>Bacteria</taxon>
        <taxon>Bacillati</taxon>
        <taxon>Actinomycetota</taxon>
        <taxon>Actinomycetes</taxon>
        <taxon>Pseudonocardiales</taxon>
        <taxon>Pseudonocardiaceae</taxon>
        <taxon>Amycolatopsis</taxon>
    </lineage>
</organism>
<dbReference type="InterPro" id="IPR013538">
    <property type="entry name" value="ASHA1/2-like_C"/>
</dbReference>
<dbReference type="RefSeq" id="WP_306994267.1">
    <property type="nucleotide sequence ID" value="NZ_JAUSUT010000001.1"/>
</dbReference>
<evidence type="ECO:0000256" key="1">
    <source>
        <dbReference type="ARBA" id="ARBA00006817"/>
    </source>
</evidence>
<dbReference type="Gene3D" id="3.30.530.20">
    <property type="match status" value="1"/>
</dbReference>
<evidence type="ECO:0000259" key="2">
    <source>
        <dbReference type="Pfam" id="PF08327"/>
    </source>
</evidence>
<reference evidence="3 4" key="1">
    <citation type="submission" date="2023-07" db="EMBL/GenBank/DDBJ databases">
        <title>Sequencing the genomes of 1000 actinobacteria strains.</title>
        <authorList>
            <person name="Klenk H.-P."/>
        </authorList>
    </citation>
    <scope>NUCLEOTIDE SEQUENCE [LARGE SCALE GENOMIC DNA]</scope>
    <source>
        <strain evidence="3 4">DSM 45805</strain>
    </source>
</reference>
<comment type="similarity">
    <text evidence="1">Belongs to the AHA1 family.</text>
</comment>
<sequence length="153" mass="16591">MTSTRVSGFVRAPRPAVYRALTDARAIAAWRVPDDMTGRVHEFEAREGGRYRMSLIYDDPGRAGKSGARTDTFTGRFAALEPDRRVVELIEFDSPDPASQGVMTMTTTLSDADGGTEVVIEHEGIPDSVAPADNETGTRMALAKLAAFVEQRG</sequence>
<feature type="domain" description="Activator of Hsp90 ATPase homologue 1/2-like C-terminal" evidence="2">
    <location>
        <begin position="12"/>
        <end position="150"/>
    </location>
</feature>
<dbReference type="InterPro" id="IPR023393">
    <property type="entry name" value="START-like_dom_sf"/>
</dbReference>
<name>A0ABU0EYY9_9PSEU</name>
<dbReference type="EMBL" id="JAUSUT010000001">
    <property type="protein sequence ID" value="MDQ0380363.1"/>
    <property type="molecule type" value="Genomic_DNA"/>
</dbReference>
<evidence type="ECO:0000313" key="4">
    <source>
        <dbReference type="Proteomes" id="UP001229651"/>
    </source>
</evidence>
<protein>
    <submittedName>
        <fullName evidence="3">Uncharacterized protein YndB with AHSA1/START domain</fullName>
    </submittedName>
</protein>
<gene>
    <name evidence="3" type="ORF">FB470_004357</name>
</gene>
<proteinExistence type="inferred from homology"/>
<dbReference type="Proteomes" id="UP001229651">
    <property type="component" value="Unassembled WGS sequence"/>
</dbReference>
<keyword evidence="4" id="KW-1185">Reference proteome</keyword>